<dbReference type="Proteomes" id="UP000886602">
    <property type="component" value="Unassembled WGS sequence"/>
</dbReference>
<evidence type="ECO:0000313" key="1">
    <source>
        <dbReference type="EMBL" id="MBK7422309.1"/>
    </source>
</evidence>
<dbReference type="EMBL" id="JADJNC010000005">
    <property type="protein sequence ID" value="MBK7422309.1"/>
    <property type="molecule type" value="Genomic_DNA"/>
</dbReference>
<comment type="caution">
    <text evidence="1">The sequence shown here is derived from an EMBL/GenBank/DDBJ whole genome shotgun (WGS) entry which is preliminary data.</text>
</comment>
<dbReference type="AlphaFoldDB" id="A0A9D7FDG2"/>
<sequence length="91" mass="10425">MNSTTEFIEIDLHASEKKLILELAGFWVTDETTQADLKNGRRKWVRIEPYVVSELIGELSYHYNRCKSATKSELLDALISHLESALSASRR</sequence>
<reference evidence="1" key="1">
    <citation type="submission" date="2020-10" db="EMBL/GenBank/DDBJ databases">
        <title>Connecting structure to function with the recovery of over 1000 high-quality activated sludge metagenome-assembled genomes encoding full-length rRNA genes using long-read sequencing.</title>
        <authorList>
            <person name="Singleton C.M."/>
            <person name="Petriglieri F."/>
            <person name="Kristensen J.M."/>
            <person name="Kirkegaard R.H."/>
            <person name="Michaelsen T.Y."/>
            <person name="Andersen M.H."/>
            <person name="Karst S.M."/>
            <person name="Dueholm M.S."/>
            <person name="Nielsen P.H."/>
            <person name="Albertsen M."/>
        </authorList>
    </citation>
    <scope>NUCLEOTIDE SEQUENCE</scope>
    <source>
        <strain evidence="1">EsbW_18-Q3-R4-48_MAXAC.044</strain>
    </source>
</reference>
<gene>
    <name evidence="1" type="ORF">IPJ48_03985</name>
</gene>
<organism evidence="1 2">
    <name type="scientific">Candidatus Propionivibrio dominans</name>
    <dbReference type="NCBI Taxonomy" id="2954373"/>
    <lineage>
        <taxon>Bacteria</taxon>
        <taxon>Pseudomonadati</taxon>
        <taxon>Pseudomonadota</taxon>
        <taxon>Betaproteobacteria</taxon>
        <taxon>Rhodocyclales</taxon>
        <taxon>Rhodocyclaceae</taxon>
        <taxon>Propionivibrio</taxon>
    </lineage>
</organism>
<proteinExistence type="predicted"/>
<accession>A0A9D7FDG2</accession>
<evidence type="ECO:0000313" key="2">
    <source>
        <dbReference type="Proteomes" id="UP000886602"/>
    </source>
</evidence>
<protein>
    <submittedName>
        <fullName evidence="1">Uncharacterized protein</fullName>
    </submittedName>
</protein>
<name>A0A9D7FDG2_9RHOO</name>